<gene>
    <name evidence="2" type="ORF">B0I03_10755</name>
</gene>
<dbReference type="OrthoDB" id="1360652at2"/>
<dbReference type="EMBL" id="QLMI01000007">
    <property type="protein sequence ID" value="RAK20636.1"/>
    <property type="molecule type" value="Genomic_DNA"/>
</dbReference>
<dbReference type="InterPro" id="IPR014044">
    <property type="entry name" value="CAP_dom"/>
</dbReference>
<dbReference type="Gene3D" id="3.40.33.10">
    <property type="entry name" value="CAP"/>
    <property type="match status" value="1"/>
</dbReference>
<dbReference type="Pfam" id="PF00188">
    <property type="entry name" value="CAP"/>
    <property type="match status" value="1"/>
</dbReference>
<evidence type="ECO:0000313" key="3">
    <source>
        <dbReference type="Proteomes" id="UP000249620"/>
    </source>
</evidence>
<proteinExistence type="predicted"/>
<dbReference type="RefSeq" id="WP_111567504.1">
    <property type="nucleotide sequence ID" value="NZ_QLMI01000007.1"/>
</dbReference>
<dbReference type="AlphaFoldDB" id="A0A327YK81"/>
<comment type="caution">
    <text evidence="2">The sequence shown here is derived from an EMBL/GenBank/DDBJ whole genome shotgun (WGS) entry which is preliminary data.</text>
</comment>
<organism evidence="2 3">
    <name type="scientific">Flavobacterium aquaticum</name>
    <dbReference type="NCBI Taxonomy" id="1236486"/>
    <lineage>
        <taxon>Bacteria</taxon>
        <taxon>Pseudomonadati</taxon>
        <taxon>Bacteroidota</taxon>
        <taxon>Flavobacteriia</taxon>
        <taxon>Flavobacteriales</taxon>
        <taxon>Flavobacteriaceae</taxon>
        <taxon>Flavobacterium</taxon>
    </lineage>
</organism>
<evidence type="ECO:0000313" key="2">
    <source>
        <dbReference type="EMBL" id="RAK20636.1"/>
    </source>
</evidence>
<protein>
    <submittedName>
        <fullName evidence="2">Uncharacterized protein YkwD</fullName>
    </submittedName>
</protein>
<feature type="domain" description="SCP" evidence="1">
    <location>
        <begin position="35"/>
        <end position="166"/>
    </location>
</feature>
<dbReference type="SUPFAM" id="SSF55797">
    <property type="entry name" value="PR-1-like"/>
    <property type="match status" value="1"/>
</dbReference>
<dbReference type="Proteomes" id="UP000249620">
    <property type="component" value="Unassembled WGS sequence"/>
</dbReference>
<dbReference type="PANTHER" id="PTHR31157:SF1">
    <property type="entry name" value="SCP DOMAIN-CONTAINING PROTEIN"/>
    <property type="match status" value="1"/>
</dbReference>
<evidence type="ECO:0000259" key="1">
    <source>
        <dbReference type="Pfam" id="PF00188"/>
    </source>
</evidence>
<dbReference type="CDD" id="cd05379">
    <property type="entry name" value="CAP_bacterial"/>
    <property type="match status" value="1"/>
</dbReference>
<dbReference type="PANTHER" id="PTHR31157">
    <property type="entry name" value="SCP DOMAIN-CONTAINING PROTEIN"/>
    <property type="match status" value="1"/>
</dbReference>
<sequence>MKTHFTLLLLFISALSFSQNQNKIDLEKLKSKVYQLVNEERSNNDRKVLGLDAYLKKAADDHAKYIAKAQTLSHEQTDAKKQSPKERVYFYGGNSFVLVGENLLFTGIKDLVYSETDLDTLALKMFNLWKKSHNHLNNILDHQYFYTEIGFSIDWENKKIYAVQLFGTK</sequence>
<dbReference type="InterPro" id="IPR035940">
    <property type="entry name" value="CAP_sf"/>
</dbReference>
<name>A0A327YK81_9FLAO</name>
<reference evidence="2 3" key="1">
    <citation type="submission" date="2018-06" db="EMBL/GenBank/DDBJ databases">
        <title>Genomic Encyclopedia of Type Strains, Phase III (KMG-III): the genomes of soil and plant-associated and newly described type strains.</title>
        <authorList>
            <person name="Whitman W."/>
        </authorList>
    </citation>
    <scope>NUCLEOTIDE SEQUENCE [LARGE SCALE GENOMIC DNA]</scope>
    <source>
        <strain evidence="2 3">CGMCC 1.12398</strain>
    </source>
</reference>
<keyword evidence="3" id="KW-1185">Reference proteome</keyword>
<accession>A0A327YK81</accession>